<dbReference type="InterPro" id="IPR001650">
    <property type="entry name" value="Helicase_C-like"/>
</dbReference>
<feature type="domain" description="Helicase ATP-binding" evidence="2">
    <location>
        <begin position="32"/>
        <end position="203"/>
    </location>
</feature>
<feature type="domain" description="Helicase C-terminal" evidence="3">
    <location>
        <begin position="266"/>
        <end position="429"/>
    </location>
</feature>
<dbReference type="Pfam" id="PF00271">
    <property type="entry name" value="Helicase_C"/>
    <property type="match status" value="1"/>
</dbReference>
<dbReference type="SUPFAM" id="SSF52540">
    <property type="entry name" value="P-loop containing nucleoside triphosphate hydrolases"/>
    <property type="match status" value="1"/>
</dbReference>
<keyword evidence="4" id="KW-0378">Hydrolase</keyword>
<proteinExistence type="predicted"/>
<dbReference type="SMART" id="SM00490">
    <property type="entry name" value="HELICc"/>
    <property type="match status" value="1"/>
</dbReference>
<dbReference type="InterPro" id="IPR006935">
    <property type="entry name" value="Helicase/UvrB_N"/>
</dbReference>
<protein>
    <submittedName>
        <fullName evidence="4">Helicase</fullName>
    </submittedName>
</protein>
<comment type="caution">
    <text evidence="4">The sequence shown here is derived from an EMBL/GenBank/DDBJ whole genome shotgun (WGS) entry which is preliminary data.</text>
</comment>
<dbReference type="PANTHER" id="PTHR47396:SF1">
    <property type="entry name" value="ATP-DEPENDENT HELICASE IRC3-RELATED"/>
    <property type="match status" value="1"/>
</dbReference>
<keyword evidence="4" id="KW-0547">Nucleotide-binding</keyword>
<evidence type="ECO:0000259" key="3">
    <source>
        <dbReference type="PROSITE" id="PS51194"/>
    </source>
</evidence>
<dbReference type="RefSeq" id="WP_212967259.1">
    <property type="nucleotide sequence ID" value="NZ_BORB01000044.1"/>
</dbReference>
<accession>A0ABQ4KN96</accession>
<feature type="coiled-coil region" evidence="1">
    <location>
        <begin position="461"/>
        <end position="491"/>
    </location>
</feature>
<dbReference type="GO" id="GO:0004386">
    <property type="term" value="F:helicase activity"/>
    <property type="evidence" value="ECO:0007669"/>
    <property type="project" value="UniProtKB-KW"/>
</dbReference>
<dbReference type="PANTHER" id="PTHR47396">
    <property type="entry name" value="TYPE I RESTRICTION ENZYME ECOKI R PROTEIN"/>
    <property type="match status" value="1"/>
</dbReference>
<dbReference type="InterPro" id="IPR050742">
    <property type="entry name" value="Helicase_Restrict-Modif_Enz"/>
</dbReference>
<evidence type="ECO:0000313" key="4">
    <source>
        <dbReference type="EMBL" id="GIN59420.1"/>
    </source>
</evidence>
<dbReference type="Gene3D" id="3.40.50.300">
    <property type="entry name" value="P-loop containing nucleotide triphosphate hydrolases"/>
    <property type="match status" value="2"/>
</dbReference>
<dbReference type="InterPro" id="IPR027417">
    <property type="entry name" value="P-loop_NTPase"/>
</dbReference>
<keyword evidence="5" id="KW-1185">Reference proteome</keyword>
<evidence type="ECO:0000256" key="1">
    <source>
        <dbReference type="SAM" id="Coils"/>
    </source>
</evidence>
<dbReference type="SMART" id="SM00487">
    <property type="entry name" value="DEXDc"/>
    <property type="match status" value="1"/>
</dbReference>
<dbReference type="Pfam" id="PF04851">
    <property type="entry name" value="ResIII"/>
    <property type="match status" value="1"/>
</dbReference>
<dbReference type="EMBL" id="BORB01000044">
    <property type="protein sequence ID" value="GIN59420.1"/>
    <property type="molecule type" value="Genomic_DNA"/>
</dbReference>
<keyword evidence="4" id="KW-0347">Helicase</keyword>
<evidence type="ECO:0000313" key="5">
    <source>
        <dbReference type="Proteomes" id="UP000679950"/>
    </source>
</evidence>
<dbReference type="PROSITE" id="PS51192">
    <property type="entry name" value="HELICASE_ATP_BIND_1"/>
    <property type="match status" value="1"/>
</dbReference>
<dbReference type="InterPro" id="IPR014001">
    <property type="entry name" value="Helicase_ATP-bd"/>
</dbReference>
<reference evidence="4 5" key="1">
    <citation type="submission" date="2021-03" db="EMBL/GenBank/DDBJ databases">
        <title>Antimicrobial resistance genes in bacteria isolated from Japanese honey, and their potential for conferring macrolide and lincosamide resistance in the American foulbrood pathogen Paenibacillus larvae.</title>
        <authorList>
            <person name="Okamoto M."/>
            <person name="Kumagai M."/>
            <person name="Kanamori H."/>
            <person name="Takamatsu D."/>
        </authorList>
    </citation>
    <scope>NUCLEOTIDE SEQUENCE [LARGE SCALE GENOMIC DNA]</scope>
    <source>
        <strain evidence="4 5">J8TS2</strain>
    </source>
</reference>
<gene>
    <name evidence="4" type="ORF">J8TS2_37390</name>
</gene>
<dbReference type="PROSITE" id="PS51194">
    <property type="entry name" value="HELICASE_CTER"/>
    <property type="match status" value="1"/>
</dbReference>
<keyword evidence="4" id="KW-0067">ATP-binding</keyword>
<organism evidence="4 5">
    <name type="scientific">Lederbergia ruris</name>
    <dbReference type="NCBI Taxonomy" id="217495"/>
    <lineage>
        <taxon>Bacteria</taxon>
        <taxon>Bacillati</taxon>
        <taxon>Bacillota</taxon>
        <taxon>Bacilli</taxon>
        <taxon>Bacillales</taxon>
        <taxon>Bacillaceae</taxon>
        <taxon>Lederbergia</taxon>
    </lineage>
</organism>
<dbReference type="Proteomes" id="UP000679950">
    <property type="component" value="Unassembled WGS sequence"/>
</dbReference>
<keyword evidence="1" id="KW-0175">Coiled coil</keyword>
<evidence type="ECO:0000259" key="2">
    <source>
        <dbReference type="PROSITE" id="PS51192"/>
    </source>
</evidence>
<sequence length="623" mass="72070">MSYFLDAPANIIGNNFLREPQEDAYRAIYDHFVHKKSEEHALVTLPTGTGKTGLMGIAPYKIAEGRVLIITPQTVIRDSVLGSLDPTHPKNFWIFSRVFNEVHHLPTLIEYEKTLTDEIVQQADIVVLNVHKLQERLDSSLIKRVSPDFFDMIIIDEAHHAEANTWKRAIEYFEGSKVLKVTGTPFRSDGRTIEGKDIYKYSLAQAMAKGYVKSLEKIDHIPDQMFFTLDNDPSKTYTLDELREGNIREENWIQRSVALSRESNEKIVDLSIEHLKEKKGLTNNPHKIIAVACSIDHAKDIQKIYKEKGYESSIVHSKLEKFEREKELKKIIDDNVDVVINVAMLGEGYDHKFLSIAAIFRPFKTLLPYAQFIGRTLRAIETEDGTFTEEDNTAVLVHHKELGLEPLWEYYKKEKVKRDAIKKIKEDKNLDLGGSGSKDLTKGEANESDGFRIEKDTFVETELIRIRKEKLEEENKKIRELQELLGVDENKARDFIRQSKKSTDTERLLRPDKFYIQRRKDLDTLIREELIPELVADYNLDLDGDELVRGRYILPRKGYGWIYGNVKTNGALLGTYFNAYLKNELKVPRDQWTLDQYEEAIELAKSLDNYIREIVDKNEEGNK</sequence>
<name>A0ABQ4KN96_9BACI</name>